<dbReference type="PANTHER" id="PTHR18964">
    <property type="entry name" value="ROK (REPRESSOR, ORF, KINASE) FAMILY"/>
    <property type="match status" value="1"/>
</dbReference>
<dbReference type="Proteomes" id="UP000315344">
    <property type="component" value="Unassembled WGS sequence"/>
</dbReference>
<dbReference type="GO" id="GO:0019262">
    <property type="term" value="P:N-acetylneuraminate catabolic process"/>
    <property type="evidence" value="ECO:0007669"/>
    <property type="project" value="TreeGrafter"/>
</dbReference>
<dbReference type="InterPro" id="IPR043129">
    <property type="entry name" value="ATPase_NBD"/>
</dbReference>
<comment type="caution">
    <text evidence="1">The sequence shown here is derived from an EMBL/GenBank/DDBJ whole genome shotgun (WGS) entry which is preliminary data.</text>
</comment>
<reference evidence="1 2" key="1">
    <citation type="journal article" date="2017" name="Nat. Commun.">
        <title>In situ click chemistry generation of cyclooxygenase-2 inhibitors.</title>
        <authorList>
            <person name="Bhardwaj A."/>
            <person name="Kaur J."/>
            <person name="Wuest M."/>
            <person name="Wuest F."/>
        </authorList>
    </citation>
    <scope>NUCLEOTIDE SEQUENCE [LARGE SCALE GENOMIC DNA]</scope>
    <source>
        <strain evidence="1">S2_012_000_R3_94</strain>
    </source>
</reference>
<dbReference type="AlphaFoldDB" id="A0A533ID50"/>
<organism evidence="1 2">
    <name type="scientific">Paracoccus denitrificans</name>
    <dbReference type="NCBI Taxonomy" id="266"/>
    <lineage>
        <taxon>Bacteria</taxon>
        <taxon>Pseudomonadati</taxon>
        <taxon>Pseudomonadota</taxon>
        <taxon>Alphaproteobacteria</taxon>
        <taxon>Rhodobacterales</taxon>
        <taxon>Paracoccaceae</taxon>
        <taxon>Paracoccus</taxon>
    </lineage>
</organism>
<name>A0A533ID50_PARDE</name>
<dbReference type="Gene3D" id="3.30.420.40">
    <property type="match status" value="2"/>
</dbReference>
<sequence>MITGFAVDLGGTKMAAARIEDGCITQREQVPTDRRAGLEGQIAQMGRLLESLGYQSGQRLGVAVAGRVDADGCWRAVNADTLSAIGGAPLLQQLRETFGQSVTAMNDAAAASLAEAALGAGQGSAHFAYLTVSTGVGGGIVLDGKLLQSRNGLAGHLGFMSSPFGREICGSGRRGTVESVASGRAIALVAGTPDARSAFELRTENGHAAIDRSIAAVARLCGDLTAIFGLDRIALGGSVGLAEGYLSGVTARIQQEPELFRVPVVRAMLGHDSALLGALLAKGELP</sequence>
<dbReference type="EMBL" id="VAFL01000001">
    <property type="protein sequence ID" value="TKW68805.1"/>
    <property type="molecule type" value="Genomic_DNA"/>
</dbReference>
<dbReference type="SUPFAM" id="SSF53067">
    <property type="entry name" value="Actin-like ATPase domain"/>
    <property type="match status" value="1"/>
</dbReference>
<proteinExistence type="predicted"/>
<gene>
    <name evidence="1" type="ORF">DI616_02090</name>
</gene>
<dbReference type="Pfam" id="PF00480">
    <property type="entry name" value="ROK"/>
    <property type="match status" value="1"/>
</dbReference>
<dbReference type="InterPro" id="IPR000600">
    <property type="entry name" value="ROK"/>
</dbReference>
<dbReference type="GO" id="GO:0009384">
    <property type="term" value="F:N-acylmannosamine kinase activity"/>
    <property type="evidence" value="ECO:0007669"/>
    <property type="project" value="TreeGrafter"/>
</dbReference>
<evidence type="ECO:0000313" key="1">
    <source>
        <dbReference type="EMBL" id="TKW68805.1"/>
    </source>
</evidence>
<accession>A0A533ID50</accession>
<dbReference type="PANTHER" id="PTHR18964:SF169">
    <property type="entry name" value="N-ACETYLMANNOSAMINE KINASE"/>
    <property type="match status" value="1"/>
</dbReference>
<evidence type="ECO:0000313" key="2">
    <source>
        <dbReference type="Proteomes" id="UP000315344"/>
    </source>
</evidence>
<protein>
    <submittedName>
        <fullName evidence="1">ROK family protein</fullName>
    </submittedName>
</protein>